<evidence type="ECO:0000259" key="7">
    <source>
        <dbReference type="SMART" id="SM00495"/>
    </source>
</evidence>
<reference evidence="8 9" key="1">
    <citation type="submission" date="2016-10" db="EMBL/GenBank/DDBJ databases">
        <authorList>
            <person name="de Groot N.N."/>
        </authorList>
    </citation>
    <scope>NUCLEOTIDE SEQUENCE [LARGE SCALE GENOMIC DNA]</scope>
    <source>
        <strain evidence="8 9">DSM 22489</strain>
    </source>
</reference>
<dbReference type="GO" id="GO:0030246">
    <property type="term" value="F:carbohydrate binding"/>
    <property type="evidence" value="ECO:0007669"/>
    <property type="project" value="InterPro"/>
</dbReference>
<dbReference type="PANTHER" id="PTHR37456">
    <property type="entry name" value="SI:CH211-266K2.1"/>
    <property type="match status" value="1"/>
</dbReference>
<dbReference type="InterPro" id="IPR050938">
    <property type="entry name" value="Collagen_Structural_Proteins"/>
</dbReference>
<evidence type="ECO:0000256" key="4">
    <source>
        <dbReference type="ARBA" id="ARBA00022737"/>
    </source>
</evidence>
<feature type="domain" description="Chitin-binding type-3" evidence="7">
    <location>
        <begin position="1332"/>
        <end position="1375"/>
    </location>
</feature>
<keyword evidence="4" id="KW-0677">Repeat</keyword>
<feature type="chain" id="PRO_5009294181" evidence="6">
    <location>
        <begin position="24"/>
        <end position="1940"/>
    </location>
</feature>
<feature type="domain" description="Chitin-binding type-3" evidence="7">
    <location>
        <begin position="1529"/>
        <end position="1573"/>
    </location>
</feature>
<dbReference type="GO" id="GO:0005975">
    <property type="term" value="P:carbohydrate metabolic process"/>
    <property type="evidence" value="ECO:0007669"/>
    <property type="project" value="InterPro"/>
</dbReference>
<proteinExistence type="predicted"/>
<feature type="domain" description="Chitin-binding type-3" evidence="7">
    <location>
        <begin position="848"/>
        <end position="892"/>
    </location>
</feature>
<feature type="domain" description="Chitin-binding type-3" evidence="7">
    <location>
        <begin position="1238"/>
        <end position="1282"/>
    </location>
</feature>
<sequence>MSVQTRLWRGVVAFALAVLPACLQSQQATLVGDAHVSSAQPGVNAGSLSNLNVGGGYTALVQFDLGVLPPGTTASQITRATLKLYLNRADTAGAISVAPLLGAWSESTVNYGTLPNAGSVVQTAQAATPGQFVTFDVTGTVQQWLSSPSSNYGVALTSSTAMVQFDSKENDETSHEPQLVIALATGGSAAVGATGATGATGAAGATGATGATGPQGLTGLAGSAGIAGTTGATGPAGQVGATGATGAQGIAGITGTAGAAGPMGVAGATGAVGPQGATGATGATGAAGADGAAGTKLTYQGTYDSTINYALGDVVTWQGSSYLSLTAANHGNTPSLPTGSWGLMAVGGATGATGAVGPAGPAGASGVNGLQGVTGATGAMGVAGATGAPGLIYQGAYDSGANYDLGDVVVWQGASYASLTASNHGQTPGVNPAAWGLLAAQGGVGVAGPSGATGATGAMGPAGAQGPVGPLGAQGVQGPQGPAGAQGLTGATGAVGPQGVQGLQGVAGTAGAQGVPGVMGATGVVGPTGATGAAGPVGLNFRGAYDSTINYGANDGVLWQGAGWVSQHDSNHGNTPGTTVGDWTMFAAAGATGAIGPQGEIGLSGATGATGAAGSNGLSGATGATGVAGSPGLVYQGAYDSTVNYNLGDVVQWQGASWASLGGSNHGQTPGVNPAAWGMLAAQGGTGPAGATGPQGVVGPVGPAGATGAAGLQGVTGPQGSTGATGSVGPAGAVGAAGPAGPVGATGPQGLAGTAGAQGVPGVMGAVGPQGPVGATGAAGPAGMSFRGSYNSATNYAQGDGVLWQSAGWVSLVNSNVGNTPGQSPADWVMFAAGGATGATGAAGLAYQGAYDSTLNYNVGDVVVWQGASYASLTASNHGQTPGVNPAAWGLLAAQGGAGPAGATGPQGSVGSTGLQGLLGPAGPQGAQGVQGPEGPAGAQGLTGATGAVGANGATGPQGLAGTAGVQGVPGITGATGPAGSQGAVGPAGPVGLSFRGAYDSTVNYALGDGVQWQGAGWVSIADSNQGNRPDLSPAAWSMFAAAGASGATGAAGTAGSTGPQGPAGAIGPVGATGATGATGSAGVPGLVYRGAYDSTANYASGDVVVWNGSSYASLAASNVGLAPDVNPGAWGLLSAQGAVGATGSPGPQGVAGVAGATGPAGPQGSQGVQGVPGPQGPVGAQGLSGPSGAVGATGATGPQGLAGTAGAQGVPGVTGSTGPQGAAGATGAAGAVGLNFRGAYDATATYAQGDGVLWQGAGYVSLADSNTGNTPSNSPGNWTLFAAAGATGSPGAIGLQGSTGATGAQGTTGPAGVAGATGATGATGSAGVNFAGGYSPTTSYNFGDAVVYGGSSYVSLATGNVGQNPASSASWGILAAQGATGAAGPQGPTGAVGNTGAPGATGATGAQGAPMSFAGGWSTSQAYNVGDAVSYGGSSYIAIASNSGREPDASPAYWSLLAASGAIGPSGAMGPTGLQGPLGYPGATGPQGDAGPQGVAGPIGPAGATGSTGVAGPQGVAGATGAAGINWQGPYVPASVYNVGDAVSYAGSAYLSLVAGNTGQRPDVATTSWAVLASAGANGGQGAIGTTGSTGAAGATGAVGATGATGATGANGVNGTPGLTWRAVWSGATTYSANDAVLYNGSAYLSLSGNNSGNNPASSAANWSLLAAAGTAGTTGAAGAQGATGATGAAGPAGATGPTGATGSTGAAGINFRGGWTSGTFYNVNDAVTYAGSSYLATAAGSNFEPDLYPGFWEVIAQAGGAGPTGPSGAAASVTLGSVTTLAAGSAATVTNSGTAQNAVLNFGIPQGAAGAAGSGGSSSTASGTFAAMYHSVNYLTTYYAVNTPNSSASEGDSVLAWVPNGCTASSLGVYSRQSNNITVTLRLGVPGSMSSTAISCTTSSGQCTGSGSVAIAPGQFIDLQISGASGTAAGVWTSLSCQ</sequence>
<feature type="domain" description="Chitin-binding type-3" evidence="7">
    <location>
        <begin position="1090"/>
        <end position="1134"/>
    </location>
</feature>
<dbReference type="InterPro" id="IPR003610">
    <property type="entry name" value="CBM5/12"/>
</dbReference>
<feature type="region of interest" description="Disordered" evidence="5">
    <location>
        <begin position="921"/>
        <end position="944"/>
    </location>
</feature>
<evidence type="ECO:0000256" key="2">
    <source>
        <dbReference type="ARBA" id="ARBA00022525"/>
    </source>
</evidence>
<protein>
    <submittedName>
        <fullName evidence="8">Carbohydrate binding domain-containing protein</fullName>
    </submittedName>
</protein>
<name>A0A1H6BXH3_9BACT</name>
<evidence type="ECO:0000313" key="9">
    <source>
        <dbReference type="Proteomes" id="UP000236728"/>
    </source>
</evidence>
<accession>A0A1H6BXH3</accession>
<dbReference type="GO" id="GO:0004553">
    <property type="term" value="F:hydrolase activity, hydrolyzing O-glycosyl compounds"/>
    <property type="evidence" value="ECO:0007669"/>
    <property type="project" value="InterPro"/>
</dbReference>
<dbReference type="Gene3D" id="2.10.10.90">
    <property type="match status" value="4"/>
</dbReference>
<dbReference type="EMBL" id="FNVA01000008">
    <property type="protein sequence ID" value="SEG65342.1"/>
    <property type="molecule type" value="Genomic_DNA"/>
</dbReference>
<feature type="compositionally biased region" description="Low complexity" evidence="5">
    <location>
        <begin position="1145"/>
        <end position="1182"/>
    </location>
</feature>
<dbReference type="Pfam" id="PF01391">
    <property type="entry name" value="Collagen"/>
    <property type="match status" value="7"/>
</dbReference>
<feature type="domain" description="Chitin-binding type-3" evidence="7">
    <location>
        <begin position="1415"/>
        <end position="1458"/>
    </location>
</feature>
<feature type="region of interest" description="Disordered" evidence="5">
    <location>
        <begin position="1145"/>
        <end position="1226"/>
    </location>
</feature>
<dbReference type="PANTHER" id="PTHR37456:SF3">
    <property type="entry name" value="COLLAGEN ALPHA-1(XXV) CHAIN"/>
    <property type="match status" value="1"/>
</dbReference>
<dbReference type="InterPro" id="IPR055372">
    <property type="entry name" value="CBM96"/>
</dbReference>
<dbReference type="GO" id="GO:0005576">
    <property type="term" value="C:extracellular region"/>
    <property type="evidence" value="ECO:0007669"/>
    <property type="project" value="UniProtKB-SubCell"/>
</dbReference>
<organism evidence="8 9">
    <name type="scientific">Bryocella elongata</name>
    <dbReference type="NCBI Taxonomy" id="863522"/>
    <lineage>
        <taxon>Bacteria</taxon>
        <taxon>Pseudomonadati</taxon>
        <taxon>Acidobacteriota</taxon>
        <taxon>Terriglobia</taxon>
        <taxon>Terriglobales</taxon>
        <taxon>Acidobacteriaceae</taxon>
        <taxon>Bryocella</taxon>
    </lineage>
</organism>
<feature type="region of interest" description="Disordered" evidence="5">
    <location>
        <begin position="1380"/>
        <end position="1404"/>
    </location>
</feature>
<feature type="compositionally biased region" description="Low complexity" evidence="5">
    <location>
        <begin position="1215"/>
        <end position="1226"/>
    </location>
</feature>
<feature type="domain" description="Chitin-binding type-3" evidence="7">
    <location>
        <begin position="1623"/>
        <end position="1667"/>
    </location>
</feature>
<keyword evidence="2" id="KW-0964">Secreted</keyword>
<evidence type="ECO:0000256" key="3">
    <source>
        <dbReference type="ARBA" id="ARBA00022729"/>
    </source>
</evidence>
<comment type="subcellular location">
    <subcellularLocation>
        <location evidence="1">Secreted</location>
    </subcellularLocation>
</comment>
<evidence type="ECO:0000256" key="5">
    <source>
        <dbReference type="SAM" id="MobiDB-lite"/>
    </source>
</evidence>
<dbReference type="SMART" id="SM00495">
    <property type="entry name" value="ChtBD3"/>
    <property type="match status" value="9"/>
</dbReference>
<evidence type="ECO:0000256" key="6">
    <source>
        <dbReference type="SAM" id="SignalP"/>
    </source>
</evidence>
<feature type="domain" description="Chitin-binding type-3" evidence="7">
    <location>
        <begin position="394"/>
        <end position="438"/>
    </location>
</feature>
<gene>
    <name evidence="8" type="ORF">SAMN05421819_4028</name>
</gene>
<dbReference type="Gene3D" id="2.10.10.20">
    <property type="entry name" value="Carbohydrate-binding module superfamily 5/12"/>
    <property type="match status" value="3"/>
</dbReference>
<feature type="region of interest" description="Disordered" evidence="5">
    <location>
        <begin position="1678"/>
        <end position="1702"/>
    </location>
</feature>
<feature type="signal peptide" evidence="6">
    <location>
        <begin position="1"/>
        <end position="23"/>
    </location>
</feature>
<keyword evidence="3 6" id="KW-0732">Signal</keyword>
<dbReference type="Proteomes" id="UP000236728">
    <property type="component" value="Unassembled WGS sequence"/>
</dbReference>
<feature type="region of interest" description="Disordered" evidence="5">
    <location>
        <begin position="1469"/>
        <end position="1508"/>
    </location>
</feature>
<evidence type="ECO:0000256" key="1">
    <source>
        <dbReference type="ARBA" id="ARBA00004613"/>
    </source>
</evidence>
<keyword evidence="9" id="KW-1185">Reference proteome</keyword>
<dbReference type="Pfam" id="PF24517">
    <property type="entry name" value="CBM96"/>
    <property type="match status" value="1"/>
</dbReference>
<dbReference type="Gene3D" id="2.60.120.970">
    <property type="match status" value="1"/>
</dbReference>
<evidence type="ECO:0000313" key="8">
    <source>
        <dbReference type="EMBL" id="SEG65342.1"/>
    </source>
</evidence>
<dbReference type="NCBIfam" id="NF033679">
    <property type="entry name" value="DNRLRE_dom"/>
    <property type="match status" value="1"/>
</dbReference>
<dbReference type="InterPro" id="IPR008160">
    <property type="entry name" value="Collagen"/>
</dbReference>
<feature type="domain" description="Chitin-binding type-3" evidence="7">
    <location>
        <begin position="1714"/>
        <end position="1757"/>
    </location>
</feature>